<evidence type="ECO:0008006" key="9">
    <source>
        <dbReference type="Google" id="ProtNLM"/>
    </source>
</evidence>
<sequence length="283" mass="27352">MSDGRTEDEADPSENGRSAADESVEERTVETTVESGQSTGGQSTGGQSTGGQSTGGQSTGGQSTGGQPADGQSSDGQSTGGQSTGGQSTGGQSTGGQSAGGQSTGGQSAGGQSTGGQSTGGQSAGQTGGQSPGQRSGQAGQRTAGQNAGSAGRGAQPSDSMTGPAAGGTDLEPNVAAAIAYVFAPLTGVLMLLLEGDDDFVRFHSIQSIGFGAAAIGAYVVVGIVMGVLTAIPFVGDLFLALTMPLNGAVGLIAFAGWVLLLLKAYQGERYGLPVLGPIAASN</sequence>
<feature type="transmembrane region" description="Helical" evidence="6">
    <location>
        <begin position="206"/>
        <end position="232"/>
    </location>
</feature>
<protein>
    <recommendedName>
        <fullName evidence="9">DUF4870 domain-containing protein</fullName>
    </recommendedName>
</protein>
<dbReference type="InterPro" id="IPR019109">
    <property type="entry name" value="MamF_MmsF"/>
</dbReference>
<name>A0ABD5Y6N1_9EURY</name>
<dbReference type="Proteomes" id="UP001596432">
    <property type="component" value="Unassembled WGS sequence"/>
</dbReference>
<keyword evidence="3 6" id="KW-1133">Transmembrane helix</keyword>
<feature type="compositionally biased region" description="Low complexity" evidence="5">
    <location>
        <begin position="65"/>
        <end position="77"/>
    </location>
</feature>
<feature type="compositionally biased region" description="Polar residues" evidence="5">
    <location>
        <begin position="132"/>
        <end position="149"/>
    </location>
</feature>
<evidence type="ECO:0000313" key="7">
    <source>
        <dbReference type="EMBL" id="MFC7141440.1"/>
    </source>
</evidence>
<dbReference type="RefSeq" id="WP_274322522.1">
    <property type="nucleotide sequence ID" value="NZ_CP118158.1"/>
</dbReference>
<comment type="subcellular location">
    <subcellularLocation>
        <location evidence="1">Membrane</location>
        <topology evidence="1">Multi-pass membrane protein</topology>
    </subcellularLocation>
</comment>
<dbReference type="GeneID" id="78821753"/>
<evidence type="ECO:0000256" key="4">
    <source>
        <dbReference type="ARBA" id="ARBA00023136"/>
    </source>
</evidence>
<keyword evidence="8" id="KW-1185">Reference proteome</keyword>
<evidence type="ECO:0000256" key="2">
    <source>
        <dbReference type="ARBA" id="ARBA00022692"/>
    </source>
</evidence>
<accession>A0ABD5Y6N1</accession>
<evidence type="ECO:0000256" key="5">
    <source>
        <dbReference type="SAM" id="MobiDB-lite"/>
    </source>
</evidence>
<dbReference type="AlphaFoldDB" id="A0ABD5Y6N1"/>
<evidence type="ECO:0000256" key="1">
    <source>
        <dbReference type="ARBA" id="ARBA00004141"/>
    </source>
</evidence>
<reference evidence="7 8" key="1">
    <citation type="journal article" date="2019" name="Int. J. Syst. Evol. Microbiol.">
        <title>The Global Catalogue of Microorganisms (GCM) 10K type strain sequencing project: providing services to taxonomists for standard genome sequencing and annotation.</title>
        <authorList>
            <consortium name="The Broad Institute Genomics Platform"/>
            <consortium name="The Broad Institute Genome Sequencing Center for Infectious Disease"/>
            <person name="Wu L."/>
            <person name="Ma J."/>
        </authorList>
    </citation>
    <scope>NUCLEOTIDE SEQUENCE [LARGE SCALE GENOMIC DNA]</scope>
    <source>
        <strain evidence="7 8">XZYJT29</strain>
    </source>
</reference>
<feature type="transmembrane region" description="Helical" evidence="6">
    <location>
        <begin position="175"/>
        <end position="194"/>
    </location>
</feature>
<feature type="compositionally biased region" description="Gly residues" evidence="5">
    <location>
        <begin position="38"/>
        <end position="64"/>
    </location>
</feature>
<proteinExistence type="predicted"/>
<dbReference type="PANTHER" id="PTHR36460">
    <property type="entry name" value="UPF0132 DOMAIN PROTEIN (AFU_ORTHOLOGUE AFUA_3G10255)"/>
    <property type="match status" value="1"/>
</dbReference>
<evidence type="ECO:0000313" key="8">
    <source>
        <dbReference type="Proteomes" id="UP001596432"/>
    </source>
</evidence>
<dbReference type="EMBL" id="JBHTAS010000001">
    <property type="protein sequence ID" value="MFC7141440.1"/>
    <property type="molecule type" value="Genomic_DNA"/>
</dbReference>
<dbReference type="PANTHER" id="PTHR36460:SF1">
    <property type="entry name" value="UPF0132 DOMAIN PROTEIN (AFU_ORTHOLOGUE AFUA_3G10255)"/>
    <property type="match status" value="1"/>
</dbReference>
<gene>
    <name evidence="7" type="ORF">ACFQMA_16570</name>
</gene>
<comment type="caution">
    <text evidence="7">The sequence shown here is derived from an EMBL/GenBank/DDBJ whole genome shotgun (WGS) entry which is preliminary data.</text>
</comment>
<feature type="compositionally biased region" description="Gly residues" evidence="5">
    <location>
        <begin position="78"/>
        <end position="131"/>
    </location>
</feature>
<dbReference type="Pfam" id="PF09685">
    <property type="entry name" value="MamF_MmsF"/>
    <property type="match status" value="1"/>
</dbReference>
<keyword evidence="4 6" id="KW-0472">Membrane</keyword>
<dbReference type="GO" id="GO:0016020">
    <property type="term" value="C:membrane"/>
    <property type="evidence" value="ECO:0007669"/>
    <property type="project" value="UniProtKB-SubCell"/>
</dbReference>
<organism evidence="7 8">
    <name type="scientific">Halosimplex aquaticum</name>
    <dbReference type="NCBI Taxonomy" id="3026162"/>
    <lineage>
        <taxon>Archaea</taxon>
        <taxon>Methanobacteriati</taxon>
        <taxon>Methanobacteriota</taxon>
        <taxon>Stenosarchaea group</taxon>
        <taxon>Halobacteria</taxon>
        <taxon>Halobacteriales</taxon>
        <taxon>Haloarculaceae</taxon>
        <taxon>Halosimplex</taxon>
    </lineage>
</organism>
<feature type="region of interest" description="Disordered" evidence="5">
    <location>
        <begin position="1"/>
        <end position="168"/>
    </location>
</feature>
<evidence type="ECO:0000256" key="3">
    <source>
        <dbReference type="ARBA" id="ARBA00022989"/>
    </source>
</evidence>
<keyword evidence="2 6" id="KW-0812">Transmembrane</keyword>
<feature type="transmembrane region" description="Helical" evidence="6">
    <location>
        <begin position="238"/>
        <end position="263"/>
    </location>
</feature>
<evidence type="ECO:0000256" key="6">
    <source>
        <dbReference type="SAM" id="Phobius"/>
    </source>
</evidence>